<evidence type="ECO:0000259" key="8">
    <source>
        <dbReference type="PROSITE" id="PS50893"/>
    </source>
</evidence>
<dbReference type="SMART" id="SM00382">
    <property type="entry name" value="AAA"/>
    <property type="match status" value="2"/>
</dbReference>
<feature type="transmembrane region" description="Helical" evidence="7">
    <location>
        <begin position="801"/>
        <end position="819"/>
    </location>
</feature>
<evidence type="ECO:0000256" key="3">
    <source>
        <dbReference type="ARBA" id="ARBA00022741"/>
    </source>
</evidence>
<dbReference type="GO" id="GO:0005886">
    <property type="term" value="C:plasma membrane"/>
    <property type="evidence" value="ECO:0007669"/>
    <property type="project" value="UniProtKB-SubCell"/>
</dbReference>
<dbReference type="SUPFAM" id="SSF52540">
    <property type="entry name" value="P-loop containing nucleoside triphosphate hydrolases"/>
    <property type="match status" value="2"/>
</dbReference>
<feature type="domain" description="ABC transporter" evidence="8">
    <location>
        <begin position="321"/>
        <end position="556"/>
    </location>
</feature>
<dbReference type="Pfam" id="PF00664">
    <property type="entry name" value="ABC_membrane"/>
    <property type="match status" value="2"/>
</dbReference>
<feature type="transmembrane region" description="Helical" evidence="7">
    <location>
        <begin position="12"/>
        <end position="33"/>
    </location>
</feature>
<accession>A0A178MJS7</accession>
<keyword evidence="2 7" id="KW-0812">Transmembrane</keyword>
<evidence type="ECO:0000256" key="7">
    <source>
        <dbReference type="SAM" id="Phobius"/>
    </source>
</evidence>
<dbReference type="PANTHER" id="PTHR24221">
    <property type="entry name" value="ATP-BINDING CASSETTE SUB-FAMILY B"/>
    <property type="match status" value="1"/>
</dbReference>
<keyword evidence="5 7" id="KW-1133">Transmembrane helix</keyword>
<feature type="transmembrane region" description="Helical" evidence="7">
    <location>
        <begin position="133"/>
        <end position="163"/>
    </location>
</feature>
<keyword evidence="4" id="KW-0067">ATP-binding</keyword>
<dbReference type="InterPro" id="IPR011527">
    <property type="entry name" value="ABC1_TM_dom"/>
</dbReference>
<dbReference type="Pfam" id="PF00005">
    <property type="entry name" value="ABC_tran"/>
    <property type="match status" value="2"/>
</dbReference>
<dbReference type="PROSITE" id="PS50893">
    <property type="entry name" value="ABC_TRANSPORTER_2"/>
    <property type="match status" value="2"/>
</dbReference>
<dbReference type="CDD" id="cd18566">
    <property type="entry name" value="ABC_6TM_PrtD_LapB_HlyB_like"/>
    <property type="match status" value="1"/>
</dbReference>
<dbReference type="GO" id="GO:0034040">
    <property type="term" value="F:ATPase-coupled lipid transmembrane transporter activity"/>
    <property type="evidence" value="ECO:0007669"/>
    <property type="project" value="TreeGrafter"/>
</dbReference>
<feature type="domain" description="ABC transmembrane type-1" evidence="9">
    <location>
        <begin position="13"/>
        <end position="290"/>
    </location>
</feature>
<comment type="subcellular location">
    <subcellularLocation>
        <location evidence="1">Cell membrane</location>
        <topology evidence="1">Multi-pass membrane protein</topology>
    </subcellularLocation>
</comment>
<dbReference type="InterPro" id="IPR036640">
    <property type="entry name" value="ABC1_TM_sf"/>
</dbReference>
<keyword evidence="3" id="KW-0547">Nucleotide-binding</keyword>
<dbReference type="GO" id="GO:0016887">
    <property type="term" value="F:ATP hydrolysis activity"/>
    <property type="evidence" value="ECO:0007669"/>
    <property type="project" value="InterPro"/>
</dbReference>
<dbReference type="GO" id="GO:0005524">
    <property type="term" value="F:ATP binding"/>
    <property type="evidence" value="ECO:0007669"/>
    <property type="project" value="UniProtKB-KW"/>
</dbReference>
<proteinExistence type="predicted"/>
<dbReference type="PANTHER" id="PTHR24221:SF248">
    <property type="entry name" value="ABC TRANSPORTER TRANSMEMBRANE REGION"/>
    <property type="match status" value="1"/>
</dbReference>
<dbReference type="Proteomes" id="UP000078543">
    <property type="component" value="Unassembled WGS sequence"/>
</dbReference>
<dbReference type="InterPro" id="IPR003593">
    <property type="entry name" value="AAA+_ATPase"/>
</dbReference>
<evidence type="ECO:0000313" key="11">
    <source>
        <dbReference type="Proteomes" id="UP000078543"/>
    </source>
</evidence>
<dbReference type="InterPro" id="IPR003439">
    <property type="entry name" value="ABC_transporter-like_ATP-bd"/>
</dbReference>
<feature type="transmembrane region" description="Helical" evidence="7">
    <location>
        <begin position="903"/>
        <end position="921"/>
    </location>
</feature>
<evidence type="ECO:0008006" key="12">
    <source>
        <dbReference type="Google" id="ProtNLM"/>
    </source>
</evidence>
<dbReference type="Gene3D" id="1.20.1560.10">
    <property type="entry name" value="ABC transporter type 1, transmembrane domain"/>
    <property type="match status" value="2"/>
</dbReference>
<feature type="domain" description="ABC transmembrane type-1" evidence="9">
    <location>
        <begin position="766"/>
        <end position="1047"/>
    </location>
</feature>
<evidence type="ECO:0000259" key="9">
    <source>
        <dbReference type="PROSITE" id="PS50929"/>
    </source>
</evidence>
<evidence type="ECO:0000256" key="4">
    <source>
        <dbReference type="ARBA" id="ARBA00022840"/>
    </source>
</evidence>
<evidence type="ECO:0000256" key="2">
    <source>
        <dbReference type="ARBA" id="ARBA00022692"/>
    </source>
</evidence>
<dbReference type="EMBL" id="LWQU01000154">
    <property type="protein sequence ID" value="OAN48823.1"/>
    <property type="molecule type" value="Genomic_DNA"/>
</dbReference>
<dbReference type="InterPro" id="IPR027417">
    <property type="entry name" value="P-loop_NTPase"/>
</dbReference>
<dbReference type="RefSeq" id="WP_172822284.1">
    <property type="nucleotide sequence ID" value="NZ_LWQU01000154.1"/>
</dbReference>
<dbReference type="Gene3D" id="3.40.50.300">
    <property type="entry name" value="P-loop containing nucleotide triphosphate hydrolases"/>
    <property type="match status" value="2"/>
</dbReference>
<keyword evidence="6 7" id="KW-0472">Membrane</keyword>
<gene>
    <name evidence="10" type="ORF">A6A05_14425</name>
</gene>
<protein>
    <recommendedName>
        <fullName evidence="12">ATP-binding protein</fullName>
    </recommendedName>
</protein>
<comment type="caution">
    <text evidence="10">The sequence shown here is derived from an EMBL/GenBank/DDBJ whole genome shotgun (WGS) entry which is preliminary data.</text>
</comment>
<feature type="transmembrane region" description="Helical" evidence="7">
    <location>
        <begin position="45"/>
        <end position="62"/>
    </location>
</feature>
<dbReference type="InterPro" id="IPR039421">
    <property type="entry name" value="Type_1_exporter"/>
</dbReference>
<evidence type="ECO:0000256" key="5">
    <source>
        <dbReference type="ARBA" id="ARBA00022989"/>
    </source>
</evidence>
<dbReference type="Gene3D" id="3.90.70.10">
    <property type="entry name" value="Cysteine proteinases"/>
    <property type="match status" value="1"/>
</dbReference>
<evidence type="ECO:0000313" key="10">
    <source>
        <dbReference type="EMBL" id="OAN48823.1"/>
    </source>
</evidence>
<evidence type="ECO:0000256" key="1">
    <source>
        <dbReference type="ARBA" id="ARBA00004651"/>
    </source>
</evidence>
<name>A0A178MJS7_9PROT</name>
<feature type="domain" description="ABC transporter" evidence="8">
    <location>
        <begin position="1081"/>
        <end position="1312"/>
    </location>
</feature>
<dbReference type="PROSITE" id="PS50929">
    <property type="entry name" value="ABC_TM1F"/>
    <property type="match status" value="2"/>
</dbReference>
<reference evidence="10 11" key="1">
    <citation type="submission" date="2016-04" db="EMBL/GenBank/DDBJ databases">
        <title>Draft genome sequence of freshwater magnetotactic bacteria Magnetospirillum marisnigri SP-1 and Magnetospirillum moscoviense BB-1.</title>
        <authorList>
            <person name="Koziaeva V."/>
            <person name="Dziuba M.V."/>
            <person name="Ivanov T.M."/>
            <person name="Kuznetsov B."/>
            <person name="Grouzdev D.S."/>
        </authorList>
    </citation>
    <scope>NUCLEOTIDE SEQUENCE [LARGE SCALE GENOMIC DNA]</scope>
    <source>
        <strain evidence="10 11">BB-1</strain>
    </source>
</reference>
<dbReference type="STRING" id="1437059.A6A05_14425"/>
<organism evidence="10 11">
    <name type="scientific">Magnetospirillum moscoviense</name>
    <dbReference type="NCBI Taxonomy" id="1437059"/>
    <lineage>
        <taxon>Bacteria</taxon>
        <taxon>Pseudomonadati</taxon>
        <taxon>Pseudomonadota</taxon>
        <taxon>Alphaproteobacteria</taxon>
        <taxon>Rhodospirillales</taxon>
        <taxon>Rhodospirillaceae</taxon>
        <taxon>Magnetospirillum</taxon>
    </lineage>
</organism>
<dbReference type="GO" id="GO:0140359">
    <property type="term" value="F:ABC-type transporter activity"/>
    <property type="evidence" value="ECO:0007669"/>
    <property type="project" value="InterPro"/>
</dbReference>
<keyword evidence="11" id="KW-1185">Reference proteome</keyword>
<feature type="transmembrane region" description="Helical" evidence="7">
    <location>
        <begin position="237"/>
        <end position="270"/>
    </location>
</feature>
<dbReference type="SUPFAM" id="SSF90123">
    <property type="entry name" value="ABC transporter transmembrane region"/>
    <property type="match status" value="2"/>
</dbReference>
<evidence type="ECO:0000256" key="6">
    <source>
        <dbReference type="ARBA" id="ARBA00023136"/>
    </source>
</evidence>
<feature type="transmembrane region" description="Helical" evidence="7">
    <location>
        <begin position="875"/>
        <end position="897"/>
    </location>
</feature>
<feature type="transmembrane region" description="Helical" evidence="7">
    <location>
        <begin position="764"/>
        <end position="789"/>
    </location>
</feature>
<sequence length="1313" mass="142918">MSDIGKLLPELGLASTVINILALALPIMLLQIYDRIIPHQSMSTLGMLTVGVVVAMVLESAVRMGRNHLTGWLGAAFEHRLSCEAFKRLLRAPLPDFERHGPTVLMERLRASAKVREFYSGQALLSLFDVPFVVVYIALIALLGGWLAMVPVAMVGAFTLVAIRNGRKVRDDIRRRAEFDERRFSFLAEALTGIHSVKTMAMEEMMQRRYELLQDVNVEHSHDSAKHSVVALNIGQLFAQLATIAVVGVGAGLVVAGSMTPGALAACIMLAGRSLQPLQGVLGTWIRFQGFAVARQQIEKLFDLGARESAQPILPKVDGEVRLDNVGLTYPGMPKSVLAGVSMHIKAGECVAIVGDNGSGKSTLLGLMAGQLLPTEGTISVDGFDLAQFSPSSVSQRIGYLPQQGVLVDGTILENLTMFNPALVERAYEVAAMLGLDRVVSGMRLGYDTPVGNSASESMPAGIKQRIAIARALVHDPAVILFDEANIAIDSAGDELLREYLVSLKGHKTMILVTPRPSLVKLADRVFNLVDGKITLEGEAPAAALPAPAQPAKVESAKVETVKAETVKAETVKAETVKAETVKAETGPQAKPVVSSAAKTELVPVARPLPDERMTATVLERFPELSDLTLCLPTLLKAMDWRGSARQLAEALPHFARSLDIAGFRRVMANLRFNCHTIDLKLNGVDPRILPCLFVPDDGDALVLVRYDEEQGFFCFDGRTLTTQHVPASAVPGQIHVFREADNAVEEAEAGSWMKRVFGRFRSLVWLSLVLTIGINLLVLVPPLFVMAVFNRIIPSGDVGLIPFLFLGLVGALAIDWLVRHLRARVISYIGARGEFLIGSAIFRRILALPAWATEQVTVGSQLSRLKDFESLRELFLGAIALVFYEIPAALVFVVVLGVIEPSLLVVLLISVLAFTLLGVVTQPKMVAQTTNASKHGTNRQEFLADALSKMRAIRQSGAETRWFDRYRLLSGKFVAAELESQHVTSNLAVMSQAIGQLTGLAALVTVVVRVFDGSSSTGAVVAAMMILWRLISPLQTGFLSITTLYRAVASIKQIDGLMRLKTEHDVALPRNATRNFQGELQFARVSFRYSNDADPALLGVSLKIDPKRVVAIAGPNGAGKSTLLKLITGLYVPQAGSVRLDNVDIRQLDPQDLRSLVSYAPQRCDLFFGTIAQNLRLSHPIANEDELRWAAQLAGVYDDIMAMKEGFNTRISDGQGEQLPNGFRQRLSLARAYLKPAPLILFDEPGNGLDYEGDQIFLAAIEQLRKTSTIIIVSHRPSHLRAADAVVYMEDGYVREVGTFEQLKNVIMGNLR</sequence>